<evidence type="ECO:0000256" key="1">
    <source>
        <dbReference type="SAM" id="Phobius"/>
    </source>
</evidence>
<reference evidence="2" key="1">
    <citation type="submission" date="2021-03" db="EMBL/GenBank/DDBJ databases">
        <title>Revisited historic fungal species revealed as producer of novel bioactive compounds through whole genome sequencing and comparative genomics.</title>
        <authorList>
            <person name="Vignolle G.A."/>
            <person name="Hochenegger N."/>
            <person name="Mach R.L."/>
            <person name="Mach-Aigner A.R."/>
            <person name="Javad Rahimi M."/>
            <person name="Salim K.A."/>
            <person name="Chan C.M."/>
            <person name="Lim L.B.L."/>
            <person name="Cai F."/>
            <person name="Druzhinina I.S."/>
            <person name="U'Ren J.M."/>
            <person name="Derntl C."/>
        </authorList>
    </citation>
    <scope>NUCLEOTIDE SEQUENCE</scope>
    <source>
        <strain evidence="2">TUCIM 5799</strain>
    </source>
</reference>
<evidence type="ECO:0000313" key="3">
    <source>
        <dbReference type="Proteomes" id="UP000829685"/>
    </source>
</evidence>
<dbReference type="AlphaFoldDB" id="A0A9Q0AKI1"/>
<gene>
    <name evidence="2" type="ORF">JX265_007996</name>
</gene>
<protein>
    <submittedName>
        <fullName evidence="2">Uncharacterized protein</fullName>
    </submittedName>
</protein>
<sequence length="178" mass="19176">MCNSDYECRRNTQLSVVGCGDEQELVVTTCYDYGDYLSGKCEKLSSRQDYCQDDTYQFCMTNIFTGPTYEAYTLVGCAAQSSSRNRLVNWDFTTTGTSSSTQSLAPLATVIEITSTTAAPTATPNEPKGFSTSNRIALGTGIGIGLPSSVAALVTLWVTIRNRRKTALSHTSGQGITT</sequence>
<keyword evidence="1" id="KW-0472">Membrane</keyword>
<accession>A0A9Q0AKI1</accession>
<keyword evidence="3" id="KW-1185">Reference proteome</keyword>
<proteinExistence type="predicted"/>
<keyword evidence="1" id="KW-0812">Transmembrane</keyword>
<feature type="transmembrane region" description="Helical" evidence="1">
    <location>
        <begin position="136"/>
        <end position="160"/>
    </location>
</feature>
<comment type="caution">
    <text evidence="2">The sequence shown here is derived from an EMBL/GenBank/DDBJ whole genome shotgun (WGS) entry which is preliminary data.</text>
</comment>
<keyword evidence="1" id="KW-1133">Transmembrane helix</keyword>
<organism evidence="2 3">
    <name type="scientific">Neoarthrinium moseri</name>
    <dbReference type="NCBI Taxonomy" id="1658444"/>
    <lineage>
        <taxon>Eukaryota</taxon>
        <taxon>Fungi</taxon>
        <taxon>Dikarya</taxon>
        <taxon>Ascomycota</taxon>
        <taxon>Pezizomycotina</taxon>
        <taxon>Sordariomycetes</taxon>
        <taxon>Xylariomycetidae</taxon>
        <taxon>Amphisphaeriales</taxon>
        <taxon>Apiosporaceae</taxon>
        <taxon>Neoarthrinium</taxon>
    </lineage>
</organism>
<dbReference type="EMBL" id="JAFIMR010000021">
    <property type="protein sequence ID" value="KAI1865673.1"/>
    <property type="molecule type" value="Genomic_DNA"/>
</dbReference>
<evidence type="ECO:0000313" key="2">
    <source>
        <dbReference type="EMBL" id="KAI1865673.1"/>
    </source>
</evidence>
<dbReference type="Proteomes" id="UP000829685">
    <property type="component" value="Unassembled WGS sequence"/>
</dbReference>
<name>A0A9Q0AKI1_9PEZI</name>